<keyword evidence="4" id="KW-0732">Signal</keyword>
<dbReference type="GO" id="GO:0046872">
    <property type="term" value="F:metal ion binding"/>
    <property type="evidence" value="ECO:0007669"/>
    <property type="project" value="UniProtKB-KW"/>
</dbReference>
<dbReference type="STRING" id="1058.SAMN05421783_13326"/>
<feature type="signal peptide" evidence="4">
    <location>
        <begin position="1"/>
        <end position="24"/>
    </location>
</feature>
<gene>
    <name evidence="5" type="ORF">SAMN05421783_13326</name>
</gene>
<name>A0A1H3CE31_THIRO</name>
<dbReference type="OrthoDB" id="9785445at2"/>
<evidence type="ECO:0000256" key="3">
    <source>
        <dbReference type="PIRSR" id="PIRSR603782-2"/>
    </source>
</evidence>
<dbReference type="Pfam" id="PF02630">
    <property type="entry name" value="SCO1-SenC"/>
    <property type="match status" value="1"/>
</dbReference>
<dbReference type="InterPro" id="IPR036249">
    <property type="entry name" value="Thioredoxin-like_sf"/>
</dbReference>
<dbReference type="Gene3D" id="3.40.30.10">
    <property type="entry name" value="Glutaredoxin"/>
    <property type="match status" value="1"/>
</dbReference>
<dbReference type="AlphaFoldDB" id="A0A1H3CE31"/>
<dbReference type="Proteomes" id="UP000198816">
    <property type="component" value="Unassembled WGS sequence"/>
</dbReference>
<feature type="disulfide bond" description="Redox-active" evidence="3">
    <location>
        <begin position="73"/>
        <end position="77"/>
    </location>
</feature>
<feature type="chain" id="PRO_5011524419" evidence="4">
    <location>
        <begin position="25"/>
        <end position="201"/>
    </location>
</feature>
<organism evidence="5 6">
    <name type="scientific">Thiocapsa roseopersicina</name>
    <dbReference type="NCBI Taxonomy" id="1058"/>
    <lineage>
        <taxon>Bacteria</taxon>
        <taxon>Pseudomonadati</taxon>
        <taxon>Pseudomonadota</taxon>
        <taxon>Gammaproteobacteria</taxon>
        <taxon>Chromatiales</taxon>
        <taxon>Chromatiaceae</taxon>
        <taxon>Thiocapsa</taxon>
    </lineage>
</organism>
<dbReference type="RefSeq" id="WP_093037565.1">
    <property type="nucleotide sequence ID" value="NZ_FNNZ01000033.1"/>
</dbReference>
<feature type="binding site" evidence="2">
    <location>
        <position position="73"/>
    </location>
    <ligand>
        <name>Cu cation</name>
        <dbReference type="ChEBI" id="CHEBI:23378"/>
    </ligand>
</feature>
<comment type="similarity">
    <text evidence="1">Belongs to the SCO1/2 family.</text>
</comment>
<dbReference type="SUPFAM" id="SSF52833">
    <property type="entry name" value="Thioredoxin-like"/>
    <property type="match status" value="1"/>
</dbReference>
<accession>A0A1H3CE31</accession>
<evidence type="ECO:0000256" key="1">
    <source>
        <dbReference type="ARBA" id="ARBA00010996"/>
    </source>
</evidence>
<keyword evidence="2" id="KW-0479">Metal-binding</keyword>
<evidence type="ECO:0000313" key="6">
    <source>
        <dbReference type="Proteomes" id="UP000198816"/>
    </source>
</evidence>
<feature type="binding site" evidence="2">
    <location>
        <position position="77"/>
    </location>
    <ligand>
        <name>Cu cation</name>
        <dbReference type="ChEBI" id="CHEBI:23378"/>
    </ligand>
</feature>
<evidence type="ECO:0000313" key="5">
    <source>
        <dbReference type="EMBL" id="SDX52407.1"/>
    </source>
</evidence>
<dbReference type="PANTHER" id="PTHR12151:SF25">
    <property type="entry name" value="LINALOOL DEHYDRATASE_ISOMERASE DOMAIN-CONTAINING PROTEIN"/>
    <property type="match status" value="1"/>
</dbReference>
<sequence>MNRPLSAILLGILVLTAAVTPSVATHTPEQALGQASAGWPIGDLALVDTEGNPFVTRDLHERWTLLAVANSRCGERCDGTLSALSGLLRRIAGTRVILSTQVVVVSLRADDVPADLRRLLAPYDARLIGVTGRAEDLAGLADDLGIDLGSGAGPDSTPLGGEDRTGSLWLIGPDGAIRAELLPPFDPLLLTAAYLKIRLRG</sequence>
<evidence type="ECO:0000256" key="2">
    <source>
        <dbReference type="PIRSR" id="PIRSR603782-1"/>
    </source>
</evidence>
<proteinExistence type="inferred from homology"/>
<dbReference type="PANTHER" id="PTHR12151">
    <property type="entry name" value="ELECTRON TRANSPORT PROTIN SCO1/SENC FAMILY MEMBER"/>
    <property type="match status" value="1"/>
</dbReference>
<keyword evidence="6" id="KW-1185">Reference proteome</keyword>
<dbReference type="InterPro" id="IPR003782">
    <property type="entry name" value="SCO1/SenC"/>
</dbReference>
<reference evidence="6" key="1">
    <citation type="submission" date="2016-10" db="EMBL/GenBank/DDBJ databases">
        <authorList>
            <person name="Varghese N."/>
            <person name="Submissions S."/>
        </authorList>
    </citation>
    <scope>NUCLEOTIDE SEQUENCE [LARGE SCALE GENOMIC DNA]</scope>
    <source>
        <strain evidence="6">DSM 217</strain>
    </source>
</reference>
<protein>
    <submittedName>
        <fullName evidence="5">Protein SCO1/2</fullName>
    </submittedName>
</protein>
<evidence type="ECO:0000256" key="4">
    <source>
        <dbReference type="SAM" id="SignalP"/>
    </source>
</evidence>
<dbReference type="EMBL" id="FNNZ01000033">
    <property type="protein sequence ID" value="SDX52407.1"/>
    <property type="molecule type" value="Genomic_DNA"/>
</dbReference>
<keyword evidence="2" id="KW-0186">Copper</keyword>
<keyword evidence="3" id="KW-1015">Disulfide bond</keyword>